<protein>
    <submittedName>
        <fullName evidence="2">DUF4307 domain-containing protein</fullName>
    </submittedName>
</protein>
<evidence type="ECO:0000313" key="2">
    <source>
        <dbReference type="EMBL" id="MFB9645221.1"/>
    </source>
</evidence>
<dbReference type="InterPro" id="IPR025443">
    <property type="entry name" value="DUF4307"/>
</dbReference>
<dbReference type="EMBL" id="JBHMBE010000002">
    <property type="protein sequence ID" value="MFB9645221.1"/>
    <property type="molecule type" value="Genomic_DNA"/>
</dbReference>
<organism evidence="2 3">
    <name type="scientific">Microbacterium terregens</name>
    <dbReference type="NCBI Taxonomy" id="69363"/>
    <lineage>
        <taxon>Bacteria</taxon>
        <taxon>Bacillati</taxon>
        <taxon>Actinomycetota</taxon>
        <taxon>Actinomycetes</taxon>
        <taxon>Micrococcales</taxon>
        <taxon>Microbacteriaceae</taxon>
        <taxon>Microbacterium</taxon>
    </lineage>
</organism>
<proteinExistence type="predicted"/>
<dbReference type="RefSeq" id="WP_344714173.1">
    <property type="nucleotide sequence ID" value="NZ_BAAAWH010000001.1"/>
</dbReference>
<comment type="caution">
    <text evidence="2">The sequence shown here is derived from an EMBL/GenBank/DDBJ whole genome shotgun (WGS) entry which is preliminary data.</text>
</comment>
<accession>A0ABV5SXY5</accession>
<gene>
    <name evidence="2" type="ORF">ACFFPJ_05370</name>
</gene>
<keyword evidence="3" id="KW-1185">Reference proteome</keyword>
<reference evidence="2 3" key="1">
    <citation type="submission" date="2024-09" db="EMBL/GenBank/DDBJ databases">
        <authorList>
            <person name="Sun Q."/>
            <person name="Mori K."/>
        </authorList>
    </citation>
    <scope>NUCLEOTIDE SEQUENCE [LARGE SCALE GENOMIC DNA]</scope>
    <source>
        <strain evidence="2 3">JCM 1342</strain>
    </source>
</reference>
<dbReference type="Proteomes" id="UP001589611">
    <property type="component" value="Unassembled WGS sequence"/>
</dbReference>
<keyword evidence="1" id="KW-0472">Membrane</keyword>
<feature type="transmembrane region" description="Helical" evidence="1">
    <location>
        <begin position="20"/>
        <end position="40"/>
    </location>
</feature>
<sequence length="130" mass="14170">MTTQDMLDERYGRTRSPRRLWTIGIVAAIGATLVGLFAWMTVASTIDDVRADTTGFTVVDSHAVEIAFQITAPEGRSIACALEAQDEEHGVVGWKIVEYPASELRSRAFHETIPTTAPSTTGLVNSCWVT</sequence>
<name>A0ABV5SXY5_9MICO</name>
<dbReference type="Pfam" id="PF14155">
    <property type="entry name" value="DUF4307"/>
    <property type="match status" value="1"/>
</dbReference>
<evidence type="ECO:0000256" key="1">
    <source>
        <dbReference type="SAM" id="Phobius"/>
    </source>
</evidence>
<keyword evidence="1" id="KW-1133">Transmembrane helix</keyword>
<evidence type="ECO:0000313" key="3">
    <source>
        <dbReference type="Proteomes" id="UP001589611"/>
    </source>
</evidence>
<keyword evidence="1" id="KW-0812">Transmembrane</keyword>